<dbReference type="STRING" id="1703345.A3860_26885"/>
<dbReference type="GO" id="GO:0015344">
    <property type="term" value="F:siderophore uptake transmembrane transporter activity"/>
    <property type="evidence" value="ECO:0007669"/>
    <property type="project" value="TreeGrafter"/>
</dbReference>
<name>A0A1V9FWE2_9BACT</name>
<dbReference type="PANTHER" id="PTHR30069:SF29">
    <property type="entry name" value="HEMOGLOBIN AND HEMOGLOBIN-HAPTOGLOBIN-BINDING PROTEIN 1-RELATED"/>
    <property type="match status" value="1"/>
</dbReference>
<evidence type="ECO:0008006" key="17">
    <source>
        <dbReference type="Google" id="ProtNLM"/>
    </source>
</evidence>
<dbReference type="Pfam" id="PF07715">
    <property type="entry name" value="Plug"/>
    <property type="match status" value="1"/>
</dbReference>
<dbReference type="InterPro" id="IPR037066">
    <property type="entry name" value="Plug_dom_sf"/>
</dbReference>
<evidence type="ECO:0000256" key="1">
    <source>
        <dbReference type="ARBA" id="ARBA00004571"/>
    </source>
</evidence>
<keyword evidence="5 12" id="KW-0732">Signal</keyword>
<evidence type="ECO:0000256" key="8">
    <source>
        <dbReference type="ARBA" id="ARBA00023170"/>
    </source>
</evidence>
<evidence type="ECO:0000256" key="11">
    <source>
        <dbReference type="RuleBase" id="RU003357"/>
    </source>
</evidence>
<reference evidence="15 16" key="1">
    <citation type="submission" date="2016-03" db="EMBL/GenBank/DDBJ databases">
        <title>Niastella vici sp. nov., isolated from farmland soil.</title>
        <authorList>
            <person name="Chen L."/>
            <person name="Wang D."/>
            <person name="Yang S."/>
            <person name="Wang G."/>
        </authorList>
    </citation>
    <scope>NUCLEOTIDE SEQUENCE [LARGE SCALE GENOMIC DNA]</scope>
    <source>
        <strain evidence="15 16">DJ57</strain>
    </source>
</reference>
<proteinExistence type="inferred from homology"/>
<dbReference type="SUPFAM" id="SSF56935">
    <property type="entry name" value="Porins"/>
    <property type="match status" value="1"/>
</dbReference>
<keyword evidence="6 11" id="KW-0798">TonB box</keyword>
<keyword evidence="7 10" id="KW-0472">Membrane</keyword>
<feature type="domain" description="TonB-dependent receptor-like beta-barrel" evidence="13">
    <location>
        <begin position="243"/>
        <end position="639"/>
    </location>
</feature>
<comment type="similarity">
    <text evidence="10 11">Belongs to the TonB-dependent receptor family.</text>
</comment>
<dbReference type="RefSeq" id="WP_081148448.1">
    <property type="nucleotide sequence ID" value="NZ_LVYD01000049.1"/>
</dbReference>
<evidence type="ECO:0000256" key="6">
    <source>
        <dbReference type="ARBA" id="ARBA00023077"/>
    </source>
</evidence>
<organism evidence="15 16">
    <name type="scientific">Niastella vici</name>
    <dbReference type="NCBI Taxonomy" id="1703345"/>
    <lineage>
        <taxon>Bacteria</taxon>
        <taxon>Pseudomonadati</taxon>
        <taxon>Bacteroidota</taxon>
        <taxon>Chitinophagia</taxon>
        <taxon>Chitinophagales</taxon>
        <taxon>Chitinophagaceae</taxon>
        <taxon>Niastella</taxon>
    </lineage>
</organism>
<sequence length="666" mass="74008">MNTLHIRLCWWLVLLPVSLCRAQSGDSVSTLKKVTVSGLKKKSTFTAVTPLQSLTSETLQQLNAPSVGDAARYFSGVLVKDYGGVGGLKTVSVRSLGAAHTGILYDGIPVSDVQSGQVDLSRYSTTFVQSIDLQQGSPATLLQPARAYSYAAVLSINTPSMNALLLPAHQWQAGLKAGSFGLWQPFGSLQLKLPKQAMIGLSSEAVFSKGDYPFHISNGAYSEDTKRQNADMKSFQGELNGVKQFNDSSILQVKFTGYHSSRGLPGAIVFFNERSVEHLWNTDTYFQSRYRKSLGRNTGLLISGKYSRNYTRYTDPDFLNNQGGLDNRYTQQEYYFAAAIDHTIGERLTLAAASDAAYSQLTANLTNFATPTRRYFWNNVAAHYNGGLWQLNGSLLLSTVNDKTGSGKAAATINKLTPSIAGNLKLGESSPFMVRLFYKHIFRMPTFNDLYYNWIGNPDLRPEYARQYNAGLVFSKSINKVLKQFTISADGYYNRVNDKIIAVPNKNLFSWTMLNLGKVDIKGIDVNVEGAGQLTGAVTWFTRMAYTWQQALDVTDKTSATYKNDIPYTPRHSGSGLVSLQYREWSGGYSLVFSSTRYTLGENNPYNQLDGWGTQDAFVAWTKPMKTFCVQIRAAVDNVLNRQYDIVRYFPMPGRSFKLGLQLNNL</sequence>
<gene>
    <name evidence="15" type="ORF">A3860_26885</name>
</gene>
<dbReference type="InterPro" id="IPR036942">
    <property type="entry name" value="Beta-barrel_TonB_sf"/>
</dbReference>
<comment type="caution">
    <text evidence="15">The sequence shown here is derived from an EMBL/GenBank/DDBJ whole genome shotgun (WGS) entry which is preliminary data.</text>
</comment>
<evidence type="ECO:0000256" key="5">
    <source>
        <dbReference type="ARBA" id="ARBA00022729"/>
    </source>
</evidence>
<keyword evidence="3 10" id="KW-1134">Transmembrane beta strand</keyword>
<evidence type="ECO:0000256" key="9">
    <source>
        <dbReference type="ARBA" id="ARBA00023237"/>
    </source>
</evidence>
<keyword evidence="9 10" id="KW-0998">Cell outer membrane</keyword>
<evidence type="ECO:0000313" key="15">
    <source>
        <dbReference type="EMBL" id="OQP62640.1"/>
    </source>
</evidence>
<keyword evidence="16" id="KW-1185">Reference proteome</keyword>
<comment type="subcellular location">
    <subcellularLocation>
        <location evidence="1 10">Cell outer membrane</location>
        <topology evidence="1 10">Multi-pass membrane protein</topology>
    </subcellularLocation>
</comment>
<evidence type="ECO:0000256" key="3">
    <source>
        <dbReference type="ARBA" id="ARBA00022452"/>
    </source>
</evidence>
<dbReference type="Pfam" id="PF00593">
    <property type="entry name" value="TonB_dep_Rec_b-barrel"/>
    <property type="match status" value="1"/>
</dbReference>
<dbReference type="GO" id="GO:0009279">
    <property type="term" value="C:cell outer membrane"/>
    <property type="evidence" value="ECO:0007669"/>
    <property type="project" value="UniProtKB-SubCell"/>
</dbReference>
<dbReference type="PANTHER" id="PTHR30069">
    <property type="entry name" value="TONB-DEPENDENT OUTER MEMBRANE RECEPTOR"/>
    <property type="match status" value="1"/>
</dbReference>
<dbReference type="EMBL" id="LVYD01000049">
    <property type="protein sequence ID" value="OQP62640.1"/>
    <property type="molecule type" value="Genomic_DNA"/>
</dbReference>
<evidence type="ECO:0000259" key="14">
    <source>
        <dbReference type="Pfam" id="PF07715"/>
    </source>
</evidence>
<protein>
    <recommendedName>
        <fullName evidence="17">TonB-dependent receptor plug domain-containing protein</fullName>
    </recommendedName>
</protein>
<keyword evidence="2 10" id="KW-0813">Transport</keyword>
<dbReference type="Proteomes" id="UP000192796">
    <property type="component" value="Unassembled WGS sequence"/>
</dbReference>
<dbReference type="InterPro" id="IPR000531">
    <property type="entry name" value="Beta-barrel_TonB"/>
</dbReference>
<dbReference type="Gene3D" id="2.40.170.20">
    <property type="entry name" value="TonB-dependent receptor, beta-barrel domain"/>
    <property type="match status" value="1"/>
</dbReference>
<dbReference type="InterPro" id="IPR012910">
    <property type="entry name" value="Plug_dom"/>
</dbReference>
<accession>A0A1V9FWE2</accession>
<keyword evidence="4 10" id="KW-0812">Transmembrane</keyword>
<evidence type="ECO:0000256" key="7">
    <source>
        <dbReference type="ARBA" id="ARBA00023136"/>
    </source>
</evidence>
<dbReference type="InterPro" id="IPR039426">
    <property type="entry name" value="TonB-dep_rcpt-like"/>
</dbReference>
<evidence type="ECO:0000256" key="2">
    <source>
        <dbReference type="ARBA" id="ARBA00022448"/>
    </source>
</evidence>
<dbReference type="AlphaFoldDB" id="A0A1V9FWE2"/>
<feature type="domain" description="TonB-dependent receptor plug" evidence="14">
    <location>
        <begin position="49"/>
        <end position="142"/>
    </location>
</feature>
<feature type="chain" id="PRO_5012912737" description="TonB-dependent receptor plug domain-containing protein" evidence="12">
    <location>
        <begin position="23"/>
        <end position="666"/>
    </location>
</feature>
<dbReference type="GO" id="GO:0044718">
    <property type="term" value="P:siderophore transmembrane transport"/>
    <property type="evidence" value="ECO:0007669"/>
    <property type="project" value="TreeGrafter"/>
</dbReference>
<keyword evidence="8" id="KW-0675">Receptor</keyword>
<evidence type="ECO:0000256" key="12">
    <source>
        <dbReference type="SAM" id="SignalP"/>
    </source>
</evidence>
<evidence type="ECO:0000313" key="16">
    <source>
        <dbReference type="Proteomes" id="UP000192796"/>
    </source>
</evidence>
<dbReference type="OrthoDB" id="9762903at2"/>
<evidence type="ECO:0000256" key="4">
    <source>
        <dbReference type="ARBA" id="ARBA00022692"/>
    </source>
</evidence>
<dbReference type="PROSITE" id="PS52016">
    <property type="entry name" value="TONB_DEPENDENT_REC_3"/>
    <property type="match status" value="1"/>
</dbReference>
<evidence type="ECO:0000256" key="10">
    <source>
        <dbReference type="PROSITE-ProRule" id="PRU01360"/>
    </source>
</evidence>
<evidence type="ECO:0000259" key="13">
    <source>
        <dbReference type="Pfam" id="PF00593"/>
    </source>
</evidence>
<dbReference type="Gene3D" id="2.170.130.10">
    <property type="entry name" value="TonB-dependent receptor, plug domain"/>
    <property type="match status" value="1"/>
</dbReference>
<feature type="signal peptide" evidence="12">
    <location>
        <begin position="1"/>
        <end position="22"/>
    </location>
</feature>